<evidence type="ECO:0000313" key="1">
    <source>
        <dbReference type="EMBL" id="KAI5670097.1"/>
    </source>
</evidence>
<gene>
    <name evidence="1" type="ORF">M9H77_10461</name>
</gene>
<reference evidence="2" key="1">
    <citation type="journal article" date="2023" name="Nat. Plants">
        <title>Single-cell RNA sequencing provides a high-resolution roadmap for understanding the multicellular compartmentation of specialized metabolism.</title>
        <authorList>
            <person name="Sun S."/>
            <person name="Shen X."/>
            <person name="Li Y."/>
            <person name="Li Y."/>
            <person name="Wang S."/>
            <person name="Li R."/>
            <person name="Zhang H."/>
            <person name="Shen G."/>
            <person name="Guo B."/>
            <person name="Wei J."/>
            <person name="Xu J."/>
            <person name="St-Pierre B."/>
            <person name="Chen S."/>
            <person name="Sun C."/>
        </authorList>
    </citation>
    <scope>NUCLEOTIDE SEQUENCE [LARGE SCALE GENOMIC DNA]</scope>
</reference>
<dbReference type="EMBL" id="CM044703">
    <property type="protein sequence ID" value="KAI5670097.1"/>
    <property type="molecule type" value="Genomic_DNA"/>
</dbReference>
<protein>
    <submittedName>
        <fullName evidence="1">Uncharacterized protein</fullName>
    </submittedName>
</protein>
<organism evidence="1 2">
    <name type="scientific">Catharanthus roseus</name>
    <name type="common">Madagascar periwinkle</name>
    <name type="synonym">Vinca rosea</name>
    <dbReference type="NCBI Taxonomy" id="4058"/>
    <lineage>
        <taxon>Eukaryota</taxon>
        <taxon>Viridiplantae</taxon>
        <taxon>Streptophyta</taxon>
        <taxon>Embryophyta</taxon>
        <taxon>Tracheophyta</taxon>
        <taxon>Spermatophyta</taxon>
        <taxon>Magnoliopsida</taxon>
        <taxon>eudicotyledons</taxon>
        <taxon>Gunneridae</taxon>
        <taxon>Pentapetalae</taxon>
        <taxon>asterids</taxon>
        <taxon>lamiids</taxon>
        <taxon>Gentianales</taxon>
        <taxon>Apocynaceae</taxon>
        <taxon>Rauvolfioideae</taxon>
        <taxon>Vinceae</taxon>
        <taxon>Catharanthinae</taxon>
        <taxon>Catharanthus</taxon>
    </lineage>
</organism>
<keyword evidence="2" id="KW-1185">Reference proteome</keyword>
<sequence>MASRAILRRRKFFSDYLNVSARPLVTFQSSGFGQSTQDLDSRSFSSFANHISQVSDSSKDGDGNKVVTNELLRLTTSPGLVWHRCNGISLAGYTNGRLDLFSPTGARSMSQLRYSSTATLKQPDFGSDDEGNDEVAKKRKEASPEECDQAVVGLSTAKAKAKAKRLQESHKVAKSALQRVWSVLLGIGPALRAVASMSREDWAKKLVHWKDEFKSTMQHYWLGCKLLWADMRISSRLLLKLAGGKSLSRRERQQLTRTTTDIFRLVPFAVFIIVPFMEFLLPVFLKLFPNMLPSTFQDKMKEEEALKRRLIARIEYAKFLQDTAKEMAKEVQNSRSGEMKKTAEDLDEFLNRVRRGAGASNEEILGFAKLFNDELTLDNISRPRLVNMCKYMGISPFGTDSYLRFMLRKRLRRIKSDDKLIQAEGVDSLSEAELREDCRERGMLGTLSVEEMRQQLRDWLDLSLNHSVPSSLLILSRAFTVSGKMKPEEAVQATLSSLPDEVVDTVGITSLPSEDSVSERRRKLEYLEMQEELIKEEEEREEEEHAQKKESVESQEDVALKEMTIPTAREAQEQARAKAIDKRDQLCELSRALAVLASASSVSREREEFLRLVNKEIELYNSMVDKGGSESEVEAMKAYRAAREETEDTDEGAANVVSSVLMDKVDAMLQTLEKEIDDVDAKIGDHWRVLDRDYDGKVSPEEVAAAAMYLKDTLDKEGVQELISNLSKDTDGKILVEDIVRLGSRSEDGTTEESEET</sequence>
<proteinExistence type="predicted"/>
<dbReference type="Proteomes" id="UP001060085">
    <property type="component" value="Linkage Group LG03"/>
</dbReference>
<evidence type="ECO:0000313" key="2">
    <source>
        <dbReference type="Proteomes" id="UP001060085"/>
    </source>
</evidence>
<name>A0ACC0BBT8_CATRO</name>
<accession>A0ACC0BBT8</accession>
<comment type="caution">
    <text evidence="1">The sequence shown here is derived from an EMBL/GenBank/DDBJ whole genome shotgun (WGS) entry which is preliminary data.</text>
</comment>